<accession>A0A8C2G5E3</accession>
<feature type="region of interest" description="Disordered" evidence="1">
    <location>
        <begin position="1"/>
        <end position="29"/>
    </location>
</feature>
<name>A0A8C2G5E3_CYPCA</name>
<evidence type="ECO:0000313" key="2">
    <source>
        <dbReference type="Ensembl" id="ENSCCRP00020065465.1"/>
    </source>
</evidence>
<reference evidence="2" key="1">
    <citation type="submission" date="2025-08" db="UniProtKB">
        <authorList>
            <consortium name="Ensembl"/>
        </authorList>
    </citation>
    <scope>IDENTIFICATION</scope>
</reference>
<dbReference type="PANTHER" id="PTHR36981:SF1">
    <property type="entry name" value="P2X PURINORECEPTOR 7 INTRACELLULAR DOMAIN-CONTAINING PROTEIN"/>
    <property type="match status" value="1"/>
</dbReference>
<dbReference type="Ensembl" id="ENSCCRT00020072044.1">
    <property type="protein sequence ID" value="ENSCCRP00020065465.1"/>
    <property type="gene ID" value="ENSCCRG00020030821.1"/>
</dbReference>
<feature type="compositionally biased region" description="Low complexity" evidence="1">
    <location>
        <begin position="7"/>
        <end position="29"/>
    </location>
</feature>
<evidence type="ECO:0000256" key="1">
    <source>
        <dbReference type="SAM" id="MobiDB-lite"/>
    </source>
</evidence>
<evidence type="ECO:0000313" key="3">
    <source>
        <dbReference type="Proteomes" id="UP000694701"/>
    </source>
</evidence>
<proteinExistence type="predicted"/>
<sequence length="163" mass="18412">PKREHASTSGSGSYLSSSPSHTRPSFSLSSAMPLPIPPNTLALEPPPVASNIRTQILCLCGRCRPMETALESLCCREVSHPGFEACCLNPFVLKIAYTHFRQDHGPLQASTHEYVNCLFTFYTKSYEPKNVSNILIPRQYRQQFHSGDKIYHGFQWPRLDENE</sequence>
<protein>
    <submittedName>
        <fullName evidence="2">Uncharacterized protein</fullName>
    </submittedName>
</protein>
<dbReference type="PANTHER" id="PTHR36981">
    <property type="entry name" value="ZGC:195170"/>
    <property type="match status" value="1"/>
</dbReference>
<dbReference type="Proteomes" id="UP000694701">
    <property type="component" value="Unplaced"/>
</dbReference>
<organism evidence="2 3">
    <name type="scientific">Cyprinus carpio</name>
    <name type="common">Common carp</name>
    <dbReference type="NCBI Taxonomy" id="7962"/>
    <lineage>
        <taxon>Eukaryota</taxon>
        <taxon>Metazoa</taxon>
        <taxon>Chordata</taxon>
        <taxon>Craniata</taxon>
        <taxon>Vertebrata</taxon>
        <taxon>Euteleostomi</taxon>
        <taxon>Actinopterygii</taxon>
        <taxon>Neopterygii</taxon>
        <taxon>Teleostei</taxon>
        <taxon>Ostariophysi</taxon>
        <taxon>Cypriniformes</taxon>
        <taxon>Cyprinidae</taxon>
        <taxon>Cyprininae</taxon>
        <taxon>Cyprinus</taxon>
    </lineage>
</organism>
<dbReference type="AlphaFoldDB" id="A0A8C2G5E3"/>